<evidence type="ECO:0000256" key="2">
    <source>
        <dbReference type="ARBA" id="ARBA00012727"/>
    </source>
</evidence>
<dbReference type="InterPro" id="IPR012310">
    <property type="entry name" value="DNA_ligase_ATP-dep_cent"/>
</dbReference>
<evidence type="ECO:0000256" key="19">
    <source>
        <dbReference type="ARBA" id="ARBA00029943"/>
    </source>
</evidence>
<dbReference type="NCBIfam" id="TIGR02776">
    <property type="entry name" value="NHEJ_ligase_prk"/>
    <property type="match status" value="1"/>
</dbReference>
<dbReference type="Pfam" id="PF13298">
    <property type="entry name" value="LigD_N"/>
    <property type="match status" value="1"/>
</dbReference>
<sequence>MPRNGSSDDETKPAVRAADALAAYVAKRDFSKTREPPAGKAKRRKKGDPPIFVVQKHAATRLHWDFRLEMNGVLASWAVTKGPSLDPADKRLAVHTEDHPLDYAGFEGTIPKGQYGGGTVMLWDGGTWELLEGDDPVAQVEKGKLDVLLHGQRMNGRWALVRMGGRRAADKGKDNWLLLKKKDDHARPGDGDWLVTQHMTSAVTDRPMDVIAAEEGEAPPPPPKPKTARRKAAASDAPPPFVAPQLATREARAPAGGAWLHEIKFDGYRMIGRLHGGKASLLTRTGKDWTTRFKALAEALAALPADGLMVDGEIVVLDDAGASDFGLLQEAIGEARTDAIVFQLFDCVFLDGEDLRDRPLVERKERLRSLLEDADLPEDALLRYSDHIDGAGPRVWEKACSMSLEGVVSKRRDAPYRSGRGRDWVKSKCIERQEFVVGGFTAPTTGGPGLGALAVGYYDAHGALTYAGKVGTGYTEAVAKKLRARLDKAQRKTSPFVTGGAASERGIRWVTPELVAEIEYAAWTREGILRHAAFKGLREDKDPREVVLESPAETPPDVGFAETTETPPVDDPADPPPPPKAKMAKAKTNPPEYRGVRITSPERVVYPSQGLTKGQLAEYMDLVADRMLPFVANRPLGLVRCPEGRGDSCFFQRHPGMGLAKSVASVPVEEKGKRKAHVMVTDAAGLIGLAQSGVMEIHPWGARADDLAHPDVMILDLDPDPAVPFDRVKEAAREVKQRLADLGLDSLVKTTGGKGLHVVVPLLQRRNDWAEVKGFSQKLARQMAADDPDTYVAVMTKAKRTGRIYVDYLRNGHGSTAIAPYSTRSREGAPVAAPIAWDELARLPSGARWTVETLPARLKRLKAHPWAGYWDLKQSLTRKALKAVGLG</sequence>
<evidence type="ECO:0000256" key="16">
    <source>
        <dbReference type="ARBA" id="ARBA00023204"/>
    </source>
</evidence>
<dbReference type="Gene3D" id="2.40.50.140">
    <property type="entry name" value="Nucleic acid-binding proteins"/>
    <property type="match status" value="1"/>
</dbReference>
<keyword evidence="9" id="KW-0227">DNA damage</keyword>
<evidence type="ECO:0000256" key="12">
    <source>
        <dbReference type="ARBA" id="ARBA00022840"/>
    </source>
</evidence>
<feature type="region of interest" description="Disordered" evidence="21">
    <location>
        <begin position="549"/>
        <end position="594"/>
    </location>
</feature>
<evidence type="ECO:0000256" key="18">
    <source>
        <dbReference type="ARBA" id="ARBA00023268"/>
    </source>
</evidence>
<dbReference type="CDD" id="cd07971">
    <property type="entry name" value="OBF_DNA_ligase_LigD"/>
    <property type="match status" value="1"/>
</dbReference>
<dbReference type="SUPFAM" id="SSF50249">
    <property type="entry name" value="Nucleic acid-binding proteins"/>
    <property type="match status" value="1"/>
</dbReference>
<protein>
    <recommendedName>
        <fullName evidence="2">DNA ligase (ATP)</fullName>
        <ecNumber evidence="2">6.5.1.1</ecNumber>
    </recommendedName>
    <alternativeName>
        <fullName evidence="19">NHEJ DNA polymerase</fullName>
    </alternativeName>
</protein>
<reference evidence="24" key="1">
    <citation type="submission" date="2017-09" db="EMBL/GenBank/DDBJ databases">
        <authorList>
            <person name="Varghese N."/>
            <person name="Submissions S."/>
        </authorList>
    </citation>
    <scope>NUCLEOTIDE SEQUENCE [LARGE SCALE GENOMIC DNA]</scope>
    <source>
        <strain evidence="24">USBA 140</strain>
    </source>
</reference>
<dbReference type="PANTHER" id="PTHR42705:SF2">
    <property type="entry name" value="BIFUNCTIONAL NON-HOMOLOGOUS END JOINING PROTEIN LIGD"/>
    <property type="match status" value="1"/>
</dbReference>
<dbReference type="Pfam" id="PF21686">
    <property type="entry name" value="LigD_Prim-Pol"/>
    <property type="match status" value="1"/>
</dbReference>
<gene>
    <name evidence="23" type="ORF">SAMN05421508_101137</name>
</gene>
<feature type="compositionally biased region" description="Basic and acidic residues" evidence="21">
    <location>
        <begin position="28"/>
        <end position="37"/>
    </location>
</feature>
<dbReference type="GO" id="GO:0004527">
    <property type="term" value="F:exonuclease activity"/>
    <property type="evidence" value="ECO:0007669"/>
    <property type="project" value="UniProtKB-KW"/>
</dbReference>
<dbReference type="NCBIfam" id="TIGR02779">
    <property type="entry name" value="NHEJ_ligase_lig"/>
    <property type="match status" value="1"/>
</dbReference>
<keyword evidence="8" id="KW-0547">Nucleotide-binding</keyword>
<keyword evidence="13" id="KW-0239">DNA-directed DNA polymerase</keyword>
<evidence type="ECO:0000256" key="4">
    <source>
        <dbReference type="ARBA" id="ARBA00022679"/>
    </source>
</evidence>
<dbReference type="OrthoDB" id="9802472at2"/>
<dbReference type="PANTHER" id="PTHR42705">
    <property type="entry name" value="BIFUNCTIONAL NON-HOMOLOGOUS END JOINING PROTEIN LIGD"/>
    <property type="match status" value="1"/>
</dbReference>
<proteinExistence type="predicted"/>
<evidence type="ECO:0000256" key="11">
    <source>
        <dbReference type="ARBA" id="ARBA00022839"/>
    </source>
</evidence>
<feature type="region of interest" description="Disordered" evidence="21">
    <location>
        <begin position="213"/>
        <end position="242"/>
    </location>
</feature>
<evidence type="ECO:0000256" key="1">
    <source>
        <dbReference type="ARBA" id="ARBA00001936"/>
    </source>
</evidence>
<keyword evidence="16" id="KW-0234">DNA repair</keyword>
<dbReference type="InterPro" id="IPR052171">
    <property type="entry name" value="NHEJ_LigD"/>
</dbReference>
<keyword evidence="24" id="KW-1185">Reference proteome</keyword>
<dbReference type="EMBL" id="OCNJ01000001">
    <property type="protein sequence ID" value="SOD89173.1"/>
    <property type="molecule type" value="Genomic_DNA"/>
</dbReference>
<dbReference type="Gene3D" id="3.30.470.30">
    <property type="entry name" value="DNA ligase/mRNA capping enzyme"/>
    <property type="match status" value="1"/>
</dbReference>
<keyword evidence="14" id="KW-0238">DNA-binding</keyword>
<keyword evidence="10" id="KW-0378">Hydrolase</keyword>
<keyword evidence="17" id="KW-0464">Manganese</keyword>
<comment type="cofactor">
    <cofactor evidence="1">
        <name>Mn(2+)</name>
        <dbReference type="ChEBI" id="CHEBI:29035"/>
    </cofactor>
</comment>
<evidence type="ECO:0000256" key="9">
    <source>
        <dbReference type="ARBA" id="ARBA00022763"/>
    </source>
</evidence>
<feature type="region of interest" description="Disordered" evidence="21">
    <location>
        <begin position="28"/>
        <end position="50"/>
    </location>
</feature>
<evidence type="ECO:0000256" key="3">
    <source>
        <dbReference type="ARBA" id="ARBA00022598"/>
    </source>
</evidence>
<dbReference type="Proteomes" id="UP000219621">
    <property type="component" value="Unassembled WGS sequence"/>
</dbReference>
<dbReference type="InterPro" id="IPR014145">
    <property type="entry name" value="LigD_pol_dom"/>
</dbReference>
<dbReference type="InterPro" id="IPR014146">
    <property type="entry name" value="LigD_ligase_dom"/>
</dbReference>
<dbReference type="GO" id="GO:0006310">
    <property type="term" value="P:DNA recombination"/>
    <property type="evidence" value="ECO:0007669"/>
    <property type="project" value="UniProtKB-KW"/>
</dbReference>
<keyword evidence="3 23" id="KW-0436">Ligase</keyword>
<dbReference type="RefSeq" id="WP_097277056.1">
    <property type="nucleotide sequence ID" value="NZ_OCNJ01000001.1"/>
</dbReference>
<dbReference type="InterPro" id="IPR014144">
    <property type="entry name" value="LigD_PE_domain"/>
</dbReference>
<keyword evidence="11" id="KW-0269">Exonuclease</keyword>
<evidence type="ECO:0000313" key="23">
    <source>
        <dbReference type="EMBL" id="SOD89173.1"/>
    </source>
</evidence>
<keyword evidence="5" id="KW-0548">Nucleotidyltransferase</keyword>
<evidence type="ECO:0000256" key="21">
    <source>
        <dbReference type="SAM" id="MobiDB-lite"/>
    </source>
</evidence>
<dbReference type="Gene3D" id="3.30.1490.70">
    <property type="match status" value="1"/>
</dbReference>
<dbReference type="NCBIfam" id="TIGR02777">
    <property type="entry name" value="LigD_PE_dom"/>
    <property type="match status" value="1"/>
</dbReference>
<feature type="domain" description="ATP-dependent DNA ligase family profile" evidence="22">
    <location>
        <begin position="333"/>
        <end position="428"/>
    </location>
</feature>
<dbReference type="GO" id="GO:0046872">
    <property type="term" value="F:metal ion binding"/>
    <property type="evidence" value="ECO:0007669"/>
    <property type="project" value="UniProtKB-KW"/>
</dbReference>
<dbReference type="NCBIfam" id="TIGR02778">
    <property type="entry name" value="ligD_pol"/>
    <property type="match status" value="1"/>
</dbReference>
<keyword evidence="4" id="KW-0808">Transferase</keyword>
<dbReference type="CDD" id="cd04862">
    <property type="entry name" value="PaeLigD_Pol_like"/>
    <property type="match status" value="1"/>
</dbReference>
<evidence type="ECO:0000256" key="5">
    <source>
        <dbReference type="ARBA" id="ARBA00022695"/>
    </source>
</evidence>
<evidence type="ECO:0000256" key="13">
    <source>
        <dbReference type="ARBA" id="ARBA00022932"/>
    </source>
</evidence>
<dbReference type="GO" id="GO:0006281">
    <property type="term" value="P:DNA repair"/>
    <property type="evidence" value="ECO:0007669"/>
    <property type="project" value="UniProtKB-KW"/>
</dbReference>
<evidence type="ECO:0000256" key="10">
    <source>
        <dbReference type="ARBA" id="ARBA00022801"/>
    </source>
</evidence>
<evidence type="ECO:0000256" key="17">
    <source>
        <dbReference type="ARBA" id="ARBA00023211"/>
    </source>
</evidence>
<evidence type="ECO:0000256" key="20">
    <source>
        <dbReference type="ARBA" id="ARBA00034003"/>
    </source>
</evidence>
<evidence type="ECO:0000256" key="6">
    <source>
        <dbReference type="ARBA" id="ARBA00022722"/>
    </source>
</evidence>
<dbReference type="Pfam" id="PF04679">
    <property type="entry name" value="DNA_ligase_A_C"/>
    <property type="match status" value="1"/>
</dbReference>
<dbReference type="InterPro" id="IPR033651">
    <property type="entry name" value="PaeLigD_Pol-like"/>
</dbReference>
<dbReference type="GO" id="GO:0003887">
    <property type="term" value="F:DNA-directed DNA polymerase activity"/>
    <property type="evidence" value="ECO:0007669"/>
    <property type="project" value="UniProtKB-KW"/>
</dbReference>
<dbReference type="InterPro" id="IPR012309">
    <property type="entry name" value="DNA_ligase_ATP-dep_C"/>
</dbReference>
<evidence type="ECO:0000259" key="22">
    <source>
        <dbReference type="PROSITE" id="PS50160"/>
    </source>
</evidence>
<evidence type="ECO:0000313" key="24">
    <source>
        <dbReference type="Proteomes" id="UP000219621"/>
    </source>
</evidence>
<keyword evidence="7" id="KW-0479">Metal-binding</keyword>
<dbReference type="InterPro" id="IPR014143">
    <property type="entry name" value="NHEJ_ligase_prk"/>
</dbReference>
<evidence type="ECO:0000256" key="8">
    <source>
        <dbReference type="ARBA" id="ARBA00022741"/>
    </source>
</evidence>
<dbReference type="Pfam" id="PF01068">
    <property type="entry name" value="DNA_ligase_A_M"/>
    <property type="match status" value="1"/>
</dbReference>
<keyword evidence="15" id="KW-0233">DNA recombination</keyword>
<dbReference type="EC" id="6.5.1.1" evidence="2"/>
<accession>A0A286G0Z6</accession>
<keyword evidence="12" id="KW-0067">ATP-binding</keyword>
<dbReference type="Gene3D" id="3.90.920.10">
    <property type="entry name" value="DNA primase, PRIM domain"/>
    <property type="match status" value="1"/>
</dbReference>
<keyword evidence="6" id="KW-0540">Nuclease</keyword>
<dbReference type="PROSITE" id="PS50160">
    <property type="entry name" value="DNA_LIGASE_A3"/>
    <property type="match status" value="1"/>
</dbReference>
<name>A0A286G0Z6_9PROT</name>
<dbReference type="GO" id="GO:0005524">
    <property type="term" value="F:ATP binding"/>
    <property type="evidence" value="ECO:0007669"/>
    <property type="project" value="UniProtKB-KW"/>
</dbReference>
<evidence type="ECO:0000256" key="15">
    <source>
        <dbReference type="ARBA" id="ARBA00023172"/>
    </source>
</evidence>
<dbReference type="CDD" id="cd07906">
    <property type="entry name" value="Adenylation_DNA_ligase_LigD_LigC"/>
    <property type="match status" value="1"/>
</dbReference>
<keyword evidence="18" id="KW-0511">Multifunctional enzyme</keyword>
<dbReference type="GO" id="GO:0003910">
    <property type="term" value="F:DNA ligase (ATP) activity"/>
    <property type="evidence" value="ECO:0007669"/>
    <property type="project" value="UniProtKB-EC"/>
</dbReference>
<evidence type="ECO:0000256" key="14">
    <source>
        <dbReference type="ARBA" id="ARBA00023125"/>
    </source>
</evidence>
<organism evidence="23 24">
    <name type="scientific">Caenispirillum bisanense</name>
    <dbReference type="NCBI Taxonomy" id="414052"/>
    <lineage>
        <taxon>Bacteria</taxon>
        <taxon>Pseudomonadati</taxon>
        <taxon>Pseudomonadota</taxon>
        <taxon>Alphaproteobacteria</taxon>
        <taxon>Rhodospirillales</taxon>
        <taxon>Novispirillaceae</taxon>
        <taxon>Caenispirillum</taxon>
    </lineage>
</organism>
<comment type="catalytic activity">
    <reaction evidence="20">
        <text>ATP + (deoxyribonucleotide)n-3'-hydroxyl + 5'-phospho-(deoxyribonucleotide)m = (deoxyribonucleotide)n+m + AMP + diphosphate.</text>
        <dbReference type="EC" id="6.5.1.1"/>
    </reaction>
</comment>
<dbReference type="NCBIfam" id="NF004628">
    <property type="entry name" value="PRK05972.1"/>
    <property type="match status" value="1"/>
</dbReference>
<dbReference type="AlphaFoldDB" id="A0A286G0Z6"/>
<dbReference type="SUPFAM" id="SSF56091">
    <property type="entry name" value="DNA ligase/mRNA capping enzyme, catalytic domain"/>
    <property type="match status" value="1"/>
</dbReference>
<dbReference type="GO" id="GO:0003677">
    <property type="term" value="F:DNA binding"/>
    <property type="evidence" value="ECO:0007669"/>
    <property type="project" value="UniProtKB-KW"/>
</dbReference>
<evidence type="ECO:0000256" key="7">
    <source>
        <dbReference type="ARBA" id="ARBA00022723"/>
    </source>
</evidence>
<dbReference type="InterPro" id="IPR012340">
    <property type="entry name" value="NA-bd_OB-fold"/>
</dbReference>